<gene>
    <name evidence="3" type="ORF">DM02DRAFT_612512</name>
</gene>
<dbReference type="GO" id="GO:0004177">
    <property type="term" value="F:aminopeptidase activity"/>
    <property type="evidence" value="ECO:0007669"/>
    <property type="project" value="UniProtKB-KW"/>
</dbReference>
<keyword evidence="3" id="KW-0378">Hydrolase</keyword>
<dbReference type="Gene3D" id="3.40.50.1820">
    <property type="entry name" value="alpha/beta hydrolase"/>
    <property type="match status" value="2"/>
</dbReference>
<feature type="domain" description="Serine aminopeptidase S33" evidence="2">
    <location>
        <begin position="139"/>
        <end position="371"/>
    </location>
</feature>
<reference evidence="3 4" key="1">
    <citation type="journal article" date="2018" name="Sci. Rep.">
        <title>Comparative genomics provides insights into the lifestyle and reveals functional heterogeneity of dark septate endophytic fungi.</title>
        <authorList>
            <person name="Knapp D.G."/>
            <person name="Nemeth J.B."/>
            <person name="Barry K."/>
            <person name="Hainaut M."/>
            <person name="Henrissat B."/>
            <person name="Johnson J."/>
            <person name="Kuo A."/>
            <person name="Lim J.H.P."/>
            <person name="Lipzen A."/>
            <person name="Nolan M."/>
            <person name="Ohm R.A."/>
            <person name="Tamas L."/>
            <person name="Grigoriev I.V."/>
            <person name="Spatafora J.W."/>
            <person name="Nagy L.G."/>
            <person name="Kovacs G.M."/>
        </authorList>
    </citation>
    <scope>NUCLEOTIDE SEQUENCE [LARGE SCALE GENOMIC DNA]</scope>
    <source>
        <strain evidence="3 4">DSE2036</strain>
    </source>
</reference>
<comment type="similarity">
    <text evidence="1">Belongs to the AB hydrolase superfamily. Lipase family.</text>
</comment>
<proteinExistence type="inferred from homology"/>
<dbReference type="InterPro" id="IPR005152">
    <property type="entry name" value="Lipase_secreted"/>
</dbReference>
<evidence type="ECO:0000256" key="1">
    <source>
        <dbReference type="PIRNR" id="PIRNR029171"/>
    </source>
</evidence>
<keyword evidence="3" id="KW-0031">Aminopeptidase</keyword>
<keyword evidence="3" id="KW-0645">Protease</keyword>
<evidence type="ECO:0000313" key="3">
    <source>
        <dbReference type="EMBL" id="PVI03019.1"/>
    </source>
</evidence>
<dbReference type="GO" id="GO:0004806">
    <property type="term" value="F:triacylglycerol lipase activity"/>
    <property type="evidence" value="ECO:0007669"/>
    <property type="project" value="UniProtKB-UniRule"/>
</dbReference>
<accession>A0A2V1DY95</accession>
<dbReference type="STRING" id="97972.A0A2V1DY95"/>
<dbReference type="PANTHER" id="PTHR34853:SF1">
    <property type="entry name" value="LIPASE 5"/>
    <property type="match status" value="1"/>
</dbReference>
<dbReference type="PIRSF" id="PIRSF029171">
    <property type="entry name" value="Esterase_LipA"/>
    <property type="match status" value="1"/>
</dbReference>
<dbReference type="EMBL" id="KZ805336">
    <property type="protein sequence ID" value="PVI03019.1"/>
    <property type="molecule type" value="Genomic_DNA"/>
</dbReference>
<dbReference type="Proteomes" id="UP000244855">
    <property type="component" value="Unassembled WGS sequence"/>
</dbReference>
<dbReference type="PANTHER" id="PTHR34853">
    <property type="match status" value="1"/>
</dbReference>
<dbReference type="InterPro" id="IPR022742">
    <property type="entry name" value="Hydrolase_4"/>
</dbReference>
<organism evidence="3 4">
    <name type="scientific">Periconia macrospinosa</name>
    <dbReference type="NCBI Taxonomy" id="97972"/>
    <lineage>
        <taxon>Eukaryota</taxon>
        <taxon>Fungi</taxon>
        <taxon>Dikarya</taxon>
        <taxon>Ascomycota</taxon>
        <taxon>Pezizomycotina</taxon>
        <taxon>Dothideomycetes</taxon>
        <taxon>Pleosporomycetidae</taxon>
        <taxon>Pleosporales</taxon>
        <taxon>Massarineae</taxon>
        <taxon>Periconiaceae</taxon>
        <taxon>Periconia</taxon>
    </lineage>
</organism>
<dbReference type="GO" id="GO:0016042">
    <property type="term" value="P:lipid catabolic process"/>
    <property type="evidence" value="ECO:0007669"/>
    <property type="project" value="UniProtKB-UniRule"/>
</dbReference>
<evidence type="ECO:0000313" key="4">
    <source>
        <dbReference type="Proteomes" id="UP000244855"/>
    </source>
</evidence>
<dbReference type="Pfam" id="PF12146">
    <property type="entry name" value="Hydrolase_4"/>
    <property type="match status" value="1"/>
</dbReference>
<dbReference type="InterPro" id="IPR029058">
    <property type="entry name" value="AB_hydrolase_fold"/>
</dbReference>
<dbReference type="OrthoDB" id="5382058at2759"/>
<protein>
    <submittedName>
        <fullName evidence="3">Prolyl aminopeptidase-like protein</fullName>
    </submittedName>
</protein>
<name>A0A2V1DY95_9PLEO</name>
<sequence length="429" mass="46432">MTSDAASAALNLPQIIQDALQWDRQQWKSEGVALDPFYDVPADSSLAAPGKLLKLEETTDTSLYTIPPGTALSRFIYQSETMKGTSVPVSAYILWPYSPRESKNEYEVVAWAHGTSGFTPNSAPSHHRNLSQHYFAPFNLALNGYVVVATDYAGLGVGKTASGLPIPHEWLASPAQANDVIYSVQAAREAFPSLGKRFVVLGSSQGGGASWSIAQRQVTSPVDGYLGAIAVAPVTNILKETDPVRSMLALGLLQSIASYFPVFKEADVATPEGLQGAALVRALEAPTSTGMAMLMGANLLQSNWHENQYIQQYQELIVNGGKAISEPLLVIMGEADTNLQFSVAVSAFKETLEKFSDAPIEFISLPGVSHDPALTASQRFWMDWIADRFAGRDVDRSGEELQVKAGRHLGAYQPELNAYLSPATQFYQI</sequence>
<dbReference type="SUPFAM" id="SSF53474">
    <property type="entry name" value="alpha/beta-Hydrolases"/>
    <property type="match status" value="1"/>
</dbReference>
<keyword evidence="4" id="KW-1185">Reference proteome</keyword>
<evidence type="ECO:0000259" key="2">
    <source>
        <dbReference type="Pfam" id="PF12146"/>
    </source>
</evidence>
<dbReference type="AlphaFoldDB" id="A0A2V1DY95"/>